<dbReference type="AlphaFoldDB" id="A0A0F9EQL1"/>
<name>A0A0F9EQL1_9ZZZZ</name>
<comment type="caution">
    <text evidence="1">The sequence shown here is derived from an EMBL/GenBank/DDBJ whole genome shotgun (WGS) entry which is preliminary data.</text>
</comment>
<reference evidence="1" key="1">
    <citation type="journal article" date="2015" name="Nature">
        <title>Complex archaea that bridge the gap between prokaryotes and eukaryotes.</title>
        <authorList>
            <person name="Spang A."/>
            <person name="Saw J.H."/>
            <person name="Jorgensen S.L."/>
            <person name="Zaremba-Niedzwiedzka K."/>
            <person name="Martijn J."/>
            <person name="Lind A.E."/>
            <person name="van Eijk R."/>
            <person name="Schleper C."/>
            <person name="Guy L."/>
            <person name="Ettema T.J."/>
        </authorList>
    </citation>
    <scope>NUCLEOTIDE SEQUENCE</scope>
</reference>
<evidence type="ECO:0000313" key="1">
    <source>
        <dbReference type="EMBL" id="KKL76398.1"/>
    </source>
</evidence>
<proteinExistence type="predicted"/>
<gene>
    <name evidence="1" type="ORF">LCGC14_2045280</name>
</gene>
<accession>A0A0F9EQL1</accession>
<protein>
    <submittedName>
        <fullName evidence="1">Uncharacterized protein</fullName>
    </submittedName>
</protein>
<dbReference type="EMBL" id="LAZR01024061">
    <property type="protein sequence ID" value="KKL76398.1"/>
    <property type="molecule type" value="Genomic_DNA"/>
</dbReference>
<organism evidence="1">
    <name type="scientific">marine sediment metagenome</name>
    <dbReference type="NCBI Taxonomy" id="412755"/>
    <lineage>
        <taxon>unclassified sequences</taxon>
        <taxon>metagenomes</taxon>
        <taxon>ecological metagenomes</taxon>
    </lineage>
</organism>
<sequence>MTQEDSWNHIRQMDWPTLNSSYYNFAWDFMQLIGDNYVLMWEAIRQDDFDRLKTYWIGVYRIFSIYWPPEPEPSACPYKIDFVVDKTELLRNEELGIVAFHYNNTPVTIQRRYLSLGIWSGWTNFQDLGMVNELGNGCWSAGYVWKPPTGKETLRLKDAEGNISREYTITITEPGECSTSDFIGTDQVTYYSYQEPVSKALEKLQSDTGYTYKLVVDYTTVREIKKGVWDTRPDGLSASDLDRQIRDFNNDYMWGRNKVNKYCESDPNGAFVYWVRYGARLTTITEEVPELFVTAFVDNTNVVTGEDFTISGQTLPGATLELWEHNAVLFTDVKLKLVPPITAKADGSYEFIVNFSEAGNPTIYTKAKLAGEEVNSLKPYIQFTVTSIALDLFVTAAASKTDVLVGETFIVSGETLPGATVKLVQHLWGLFPDKDIEGMVTTADVSGNYMFTMGWEEGGEPAIYAEATLGGVSVNSSDNKIQFMVMGEVPELFVNLVMEKDVAEVNSELILRVETLPRVEVKIMREVFGTDITEARENADENGILRYGFAYPKAGRYYFHANAYRGLVGKKTSDTKYGTVLNYEQYEEYLRTGKIPETVTDWGIFWKDYKKPLLIGGGILALYVLLKASKATMPSFILGTPSVGKG</sequence>